<evidence type="ECO:0000256" key="1">
    <source>
        <dbReference type="SAM" id="Phobius"/>
    </source>
</evidence>
<proteinExistence type="predicted"/>
<reference evidence="2 3" key="1">
    <citation type="submission" date="2014-07" db="EMBL/GenBank/DDBJ databases">
        <title>Whole Genome Sequence of the Amycolatopsis methanolica 239.</title>
        <authorList>
            <person name="Tang B."/>
        </authorList>
    </citation>
    <scope>NUCLEOTIDE SEQUENCE [LARGE SCALE GENOMIC DNA]</scope>
    <source>
        <strain evidence="2 3">239</strain>
    </source>
</reference>
<keyword evidence="1" id="KW-0812">Transmembrane</keyword>
<gene>
    <name evidence="2" type="ORF">AMETH_6750</name>
</gene>
<dbReference type="STRING" id="1068978.AMETH_6750"/>
<evidence type="ECO:0000313" key="3">
    <source>
        <dbReference type="Proteomes" id="UP000062973"/>
    </source>
</evidence>
<dbReference type="EMBL" id="CP009110">
    <property type="protein sequence ID" value="AIJ26842.1"/>
    <property type="molecule type" value="Genomic_DNA"/>
</dbReference>
<name>A0A076N9V2_AMYME</name>
<dbReference type="HOGENOM" id="CLU_715549_0_0_11"/>
<feature type="transmembrane region" description="Helical" evidence="1">
    <location>
        <begin position="43"/>
        <end position="61"/>
    </location>
</feature>
<keyword evidence="3" id="KW-1185">Reference proteome</keyword>
<keyword evidence="1" id="KW-0472">Membrane</keyword>
<feature type="transmembrane region" description="Helical" evidence="1">
    <location>
        <begin position="12"/>
        <end position="37"/>
    </location>
</feature>
<dbReference type="eggNOG" id="ENOG50330FD">
    <property type="taxonomic scope" value="Bacteria"/>
</dbReference>
<dbReference type="KEGG" id="amq:AMETH_6750"/>
<dbReference type="Proteomes" id="UP000062973">
    <property type="component" value="Chromosome"/>
</dbReference>
<evidence type="ECO:0008006" key="4">
    <source>
        <dbReference type="Google" id="ProtNLM"/>
    </source>
</evidence>
<keyword evidence="1" id="KW-1133">Transmembrane helix</keyword>
<organism evidence="2 3">
    <name type="scientific">Amycolatopsis methanolica 239</name>
    <dbReference type="NCBI Taxonomy" id="1068978"/>
    <lineage>
        <taxon>Bacteria</taxon>
        <taxon>Bacillati</taxon>
        <taxon>Actinomycetota</taxon>
        <taxon>Actinomycetes</taxon>
        <taxon>Pseudonocardiales</taxon>
        <taxon>Pseudonocardiaceae</taxon>
        <taxon>Amycolatopsis</taxon>
        <taxon>Amycolatopsis methanolica group</taxon>
    </lineage>
</organism>
<protein>
    <recommendedName>
        <fullName evidence="4">Nudix hydrolase domain-containing protein</fullName>
    </recommendedName>
</protein>
<dbReference type="OrthoDB" id="5147270at2"/>
<dbReference type="RefSeq" id="WP_017985616.1">
    <property type="nucleotide sequence ID" value="NZ_AQUL01000001.1"/>
</dbReference>
<sequence length="410" mass="44763">MGKLTNRARAKADYLWFIGSREWPVFVSALGVLLGLVTLVPSAVGIVLSVIALVLGVLTLARDVRMLRGRWAAWEFATIAAPFPHADVPPPASYPDARYLEVPGRGTALVSDAIDRALWTQRCPVEVAPDPYRLPGELKATAPYVLPLRAHGRLLFNGRVVGMRGEPLPSVGRGAPIRLQRTRFFDAQCSNELAILRIARRDTDEVFDLRRQMMVDTAGRLHTLAESRLADVVGVSTVAITTDGWVLVVLQSNRNSASQSLLAPSGSGSLEPRDLGGDDLHDVVRAGMERELCEETGLRRDEIMRTTITGFARWMDRGAKPEFFGLTELSATRQDLLARRPSRSEREFTAATRFVEVDLAAYGRELAGGADLPSLPAGLTDSGSVPLLLALRAAARWTVSAPGEEYRVHP</sequence>
<dbReference type="PATRIC" id="fig|1068978.7.peg.7249"/>
<accession>A0A076N9V2</accession>
<evidence type="ECO:0000313" key="2">
    <source>
        <dbReference type="EMBL" id="AIJ26842.1"/>
    </source>
</evidence>
<dbReference type="AlphaFoldDB" id="A0A076N9V2"/>